<evidence type="ECO:0000313" key="13">
    <source>
        <dbReference type="EMBL" id="MBC2668372.1"/>
    </source>
</evidence>
<evidence type="ECO:0000256" key="5">
    <source>
        <dbReference type="ARBA" id="ARBA00023150"/>
    </source>
</evidence>
<evidence type="ECO:0000256" key="9">
    <source>
        <dbReference type="ARBA" id="ARBA00030407"/>
    </source>
</evidence>
<dbReference type="GO" id="GO:0030366">
    <property type="term" value="F:molybdopterin synthase activity"/>
    <property type="evidence" value="ECO:0007669"/>
    <property type="project" value="UniProtKB-EC"/>
</dbReference>
<evidence type="ECO:0000256" key="12">
    <source>
        <dbReference type="ARBA" id="ARBA00049878"/>
    </source>
</evidence>
<dbReference type="SUPFAM" id="SSF54690">
    <property type="entry name" value="Molybdopterin synthase subunit MoaE"/>
    <property type="match status" value="1"/>
</dbReference>
<evidence type="ECO:0000256" key="7">
    <source>
        <dbReference type="ARBA" id="ARBA00026066"/>
    </source>
</evidence>
<evidence type="ECO:0000313" key="14">
    <source>
        <dbReference type="Proteomes" id="UP000551327"/>
    </source>
</evidence>
<accession>A0A7X1FXZ4</accession>
<dbReference type="Proteomes" id="UP000551327">
    <property type="component" value="Unassembled WGS sequence"/>
</dbReference>
<evidence type="ECO:0000256" key="4">
    <source>
        <dbReference type="ARBA" id="ARBA00013858"/>
    </source>
</evidence>
<comment type="catalytic activity">
    <reaction evidence="12">
        <text>2 [molybdopterin-synthase sulfur-carrier protein]-C-terminal-Gly-aminoethanethioate + cyclic pyranopterin phosphate + H2O = molybdopterin + 2 [molybdopterin-synthase sulfur-carrier protein]-C-terminal Gly-Gly + 2 H(+)</text>
        <dbReference type="Rhea" id="RHEA:26333"/>
        <dbReference type="Rhea" id="RHEA-COMP:12202"/>
        <dbReference type="Rhea" id="RHEA-COMP:19907"/>
        <dbReference type="ChEBI" id="CHEBI:15377"/>
        <dbReference type="ChEBI" id="CHEBI:15378"/>
        <dbReference type="ChEBI" id="CHEBI:58698"/>
        <dbReference type="ChEBI" id="CHEBI:59648"/>
        <dbReference type="ChEBI" id="CHEBI:90778"/>
        <dbReference type="ChEBI" id="CHEBI:232372"/>
        <dbReference type="EC" id="2.8.1.12"/>
    </reaction>
</comment>
<protein>
    <recommendedName>
        <fullName evidence="4">Molybdopterin synthase catalytic subunit</fullName>
        <ecNumber evidence="3">2.8.1.12</ecNumber>
    </recommendedName>
    <alternativeName>
        <fullName evidence="10">MPT synthase subunit 2</fullName>
    </alternativeName>
    <alternativeName>
        <fullName evidence="8">Molybdenum cofactor biosynthesis protein E</fullName>
    </alternativeName>
    <alternativeName>
        <fullName evidence="9">Molybdopterin-converting factor large subunit</fullName>
    </alternativeName>
    <alternativeName>
        <fullName evidence="11">Molybdopterin-converting factor subunit 2</fullName>
    </alternativeName>
</protein>
<dbReference type="RefSeq" id="WP_185678260.1">
    <property type="nucleotide sequence ID" value="NZ_JACLAX010000003.1"/>
</dbReference>
<dbReference type="InterPro" id="IPR003448">
    <property type="entry name" value="Mopterin_biosynth_MoaE"/>
</dbReference>
<comment type="function">
    <text evidence="6">Converts molybdopterin precursor Z into molybdopterin. This requires the incorporation of two sulfur atoms into precursor Z to generate a dithiolene group. The sulfur is provided by MoaD.</text>
</comment>
<keyword evidence="5" id="KW-0501">Molybdenum cofactor biosynthesis</keyword>
<sequence length="157" mass="16876">MSAVVRLLDGPFDPAAELADFTALAAGAGAIVSFTGLARSEDRDGMALTALVLESYRSVTLRSMEGIAAAAHARFAIAHSRVLHRAGRILPGEAIVFVATAAAHRRAAFEAADYLMDRLKSEAVFWKREESVAGARWIEPTAADTADLARWHAREQD</sequence>
<organism evidence="13 14">
    <name type="scientific">Novosphingobium piscinae</name>
    <dbReference type="NCBI Taxonomy" id="1507448"/>
    <lineage>
        <taxon>Bacteria</taxon>
        <taxon>Pseudomonadati</taxon>
        <taxon>Pseudomonadota</taxon>
        <taxon>Alphaproteobacteria</taxon>
        <taxon>Sphingomonadales</taxon>
        <taxon>Sphingomonadaceae</taxon>
        <taxon>Novosphingobium</taxon>
    </lineage>
</organism>
<dbReference type="GO" id="GO:0006777">
    <property type="term" value="P:Mo-molybdopterin cofactor biosynthetic process"/>
    <property type="evidence" value="ECO:0007669"/>
    <property type="project" value="UniProtKB-KW"/>
</dbReference>
<evidence type="ECO:0000256" key="11">
    <source>
        <dbReference type="ARBA" id="ARBA00032474"/>
    </source>
</evidence>
<evidence type="ECO:0000256" key="1">
    <source>
        <dbReference type="ARBA" id="ARBA00005046"/>
    </source>
</evidence>
<comment type="caution">
    <text evidence="13">The sequence shown here is derived from an EMBL/GenBank/DDBJ whole genome shotgun (WGS) entry which is preliminary data.</text>
</comment>
<dbReference type="InterPro" id="IPR036563">
    <property type="entry name" value="MoaE_sf"/>
</dbReference>
<gene>
    <name evidence="13" type="ORF">H7F53_04340</name>
</gene>
<name>A0A7X1FXZ4_9SPHN</name>
<dbReference type="Gene3D" id="3.90.1170.40">
    <property type="entry name" value="Molybdopterin biosynthesis MoaE subunit"/>
    <property type="match status" value="1"/>
</dbReference>
<evidence type="ECO:0000256" key="8">
    <source>
        <dbReference type="ARBA" id="ARBA00029745"/>
    </source>
</evidence>
<dbReference type="EC" id="2.8.1.12" evidence="3"/>
<evidence type="ECO:0000256" key="3">
    <source>
        <dbReference type="ARBA" id="ARBA00011950"/>
    </source>
</evidence>
<evidence type="ECO:0000256" key="10">
    <source>
        <dbReference type="ARBA" id="ARBA00030781"/>
    </source>
</evidence>
<comment type="subunit">
    <text evidence="7">Heterotetramer of 2 MoaD subunits and 2 MoaE subunits. Also stable as homodimer. The enzyme changes between these two forms during catalysis.</text>
</comment>
<dbReference type="UniPathway" id="UPA00344"/>
<keyword evidence="14" id="KW-1185">Reference proteome</keyword>
<dbReference type="PANTHER" id="PTHR23404">
    <property type="entry name" value="MOLYBDOPTERIN SYNTHASE RELATED"/>
    <property type="match status" value="1"/>
</dbReference>
<reference evidence="13 14" key="1">
    <citation type="submission" date="2020-08" db="EMBL/GenBank/DDBJ databases">
        <title>The genome sequence of type strain Novosphingobium piscinae KCTC 42194.</title>
        <authorList>
            <person name="Liu Y."/>
        </authorList>
    </citation>
    <scope>NUCLEOTIDE SEQUENCE [LARGE SCALE GENOMIC DNA]</scope>
    <source>
        <strain evidence="13 14">KCTC 42194</strain>
    </source>
</reference>
<dbReference type="Pfam" id="PF02391">
    <property type="entry name" value="MoaE"/>
    <property type="match status" value="1"/>
</dbReference>
<evidence type="ECO:0000256" key="6">
    <source>
        <dbReference type="ARBA" id="ARBA00025448"/>
    </source>
</evidence>
<comment type="pathway">
    <text evidence="1">Cofactor biosynthesis; molybdopterin biosynthesis.</text>
</comment>
<evidence type="ECO:0000256" key="2">
    <source>
        <dbReference type="ARBA" id="ARBA00005426"/>
    </source>
</evidence>
<dbReference type="EMBL" id="JACLAX010000003">
    <property type="protein sequence ID" value="MBC2668372.1"/>
    <property type="molecule type" value="Genomic_DNA"/>
</dbReference>
<comment type="similarity">
    <text evidence="2">Belongs to the MoaE family.</text>
</comment>
<proteinExistence type="inferred from homology"/>
<dbReference type="AlphaFoldDB" id="A0A7X1FXZ4"/>